<feature type="region of interest" description="Disordered" evidence="1">
    <location>
        <begin position="135"/>
        <end position="235"/>
    </location>
</feature>
<reference evidence="3" key="1">
    <citation type="journal article" date="2012" name="MBio">
        <title>Comparative genome analysis of Trichophyton rubrum and related dermatophytes reveals candidate genes involved in infection.</title>
        <authorList>
            <person name="Martinez D.A."/>
            <person name="Oliver B.G."/>
            <person name="Graeser Y."/>
            <person name="Goldberg J.M."/>
            <person name="Li W."/>
            <person name="Martinez-Rossi N.M."/>
            <person name="Monod M."/>
            <person name="Shelest E."/>
            <person name="Barton R.C."/>
            <person name="Birch E."/>
            <person name="Brakhage A.A."/>
            <person name="Chen Z."/>
            <person name="Gurr S.J."/>
            <person name="Heiman D."/>
            <person name="Heitman J."/>
            <person name="Kosti I."/>
            <person name="Rossi A."/>
            <person name="Saif S."/>
            <person name="Samalova M."/>
            <person name="Saunders C.W."/>
            <person name="Shea T."/>
            <person name="Summerbell R.C."/>
            <person name="Xu J."/>
            <person name="Young S."/>
            <person name="Zeng Q."/>
            <person name="Birren B.W."/>
            <person name="Cuomo C.A."/>
            <person name="White T.C."/>
        </authorList>
    </citation>
    <scope>NUCLEOTIDE SEQUENCE [LARGE SCALE GENOMIC DNA]</scope>
    <source>
        <strain evidence="3">ATCC MYA-4605 / CBS 113480</strain>
    </source>
</reference>
<dbReference type="GeneID" id="9226644"/>
<dbReference type="RefSeq" id="XP_002850714.1">
    <property type="nucleotide sequence ID" value="XM_002850668.1"/>
</dbReference>
<name>C5FDF6_ARTOC</name>
<dbReference type="AlphaFoldDB" id="C5FDF6"/>
<evidence type="ECO:0000256" key="1">
    <source>
        <dbReference type="SAM" id="MobiDB-lite"/>
    </source>
</evidence>
<dbReference type="EMBL" id="DS995701">
    <property type="protein sequence ID" value="EEQ27930.1"/>
    <property type="molecule type" value="Genomic_DNA"/>
</dbReference>
<gene>
    <name evidence="2" type="ORF">MCYG_00818</name>
</gene>
<dbReference type="HOGENOM" id="CLU_1116435_0_0_1"/>
<keyword evidence="3" id="KW-1185">Reference proteome</keyword>
<dbReference type="OrthoDB" id="4174098at2759"/>
<feature type="region of interest" description="Disordered" evidence="1">
    <location>
        <begin position="1"/>
        <end position="33"/>
    </location>
</feature>
<dbReference type="Proteomes" id="UP000002035">
    <property type="component" value="Unassembled WGS sequence"/>
</dbReference>
<evidence type="ECO:0000313" key="2">
    <source>
        <dbReference type="EMBL" id="EEQ27930.1"/>
    </source>
</evidence>
<organism evidence="2 3">
    <name type="scientific">Arthroderma otae (strain ATCC MYA-4605 / CBS 113480)</name>
    <name type="common">Microsporum canis</name>
    <dbReference type="NCBI Taxonomy" id="554155"/>
    <lineage>
        <taxon>Eukaryota</taxon>
        <taxon>Fungi</taxon>
        <taxon>Dikarya</taxon>
        <taxon>Ascomycota</taxon>
        <taxon>Pezizomycotina</taxon>
        <taxon>Eurotiomycetes</taxon>
        <taxon>Eurotiomycetidae</taxon>
        <taxon>Onygenales</taxon>
        <taxon>Arthrodermataceae</taxon>
        <taxon>Microsporum</taxon>
    </lineage>
</organism>
<protein>
    <submittedName>
        <fullName evidence="2">Uncharacterized protein</fullName>
    </submittedName>
</protein>
<accession>C5FDF6</accession>
<dbReference type="VEuPathDB" id="FungiDB:MCYG_00818"/>
<proteinExistence type="predicted"/>
<evidence type="ECO:0000313" key="3">
    <source>
        <dbReference type="Proteomes" id="UP000002035"/>
    </source>
</evidence>
<dbReference type="eggNOG" id="ENOG502T5FD">
    <property type="taxonomic scope" value="Eukaryota"/>
</dbReference>
<sequence length="235" mass="25226">MASRKGEASKEAGEEETREPSVEAGGETKTAEVKAVVRPRKVGCLMLFVGDHEDKGEDTDYWRVRLGWSGDEEPRDVYHRYEAVGDPTQAGGGGQVPLLRFVWVFETGEWVDKAKMLRERAQKAQKEKELQEAVSAAANAARTGRGGYRRARAQPVAPDAAPGAGRQDAAEGAGAGGAVEGGDGAGHLPPETEVKKRGRNPAAAKVPPKRKRGQDDGDHQPAEQAVKRRAKAARK</sequence>
<feature type="compositionally biased region" description="Low complexity" evidence="1">
    <location>
        <begin position="163"/>
        <end position="172"/>
    </location>
</feature>
<feature type="compositionally biased region" description="Basic and acidic residues" evidence="1">
    <location>
        <begin position="1"/>
        <end position="12"/>
    </location>
</feature>
<dbReference type="OMA" id="FVWVFET"/>
<feature type="compositionally biased region" description="Gly residues" evidence="1">
    <location>
        <begin position="173"/>
        <end position="185"/>
    </location>
</feature>